<reference evidence="2" key="1">
    <citation type="submission" date="2022-07" db="EMBL/GenBank/DDBJ databases">
        <title>Tahibacter sp., a new gammaproteobacterium isolated from the silt sample collected at pig farm.</title>
        <authorList>
            <person name="Chen H."/>
        </authorList>
    </citation>
    <scope>NUCLEOTIDE SEQUENCE</scope>
    <source>
        <strain evidence="2">P2K</strain>
    </source>
</reference>
<protein>
    <submittedName>
        <fullName evidence="2">Uncharacterized protein</fullName>
    </submittedName>
</protein>
<dbReference type="EMBL" id="JANFQO010000020">
    <property type="protein sequence ID" value="MCQ4166743.1"/>
    <property type="molecule type" value="Genomic_DNA"/>
</dbReference>
<proteinExistence type="predicted"/>
<keyword evidence="1" id="KW-0472">Membrane</keyword>
<gene>
    <name evidence="2" type="ORF">NM961_18680</name>
</gene>
<feature type="transmembrane region" description="Helical" evidence="1">
    <location>
        <begin position="93"/>
        <end position="114"/>
    </location>
</feature>
<dbReference type="RefSeq" id="WP_255915931.1">
    <property type="nucleotide sequence ID" value="NZ_JANFQO010000020.1"/>
</dbReference>
<keyword evidence="1" id="KW-0812">Transmembrane</keyword>
<evidence type="ECO:0000313" key="2">
    <source>
        <dbReference type="EMBL" id="MCQ4166743.1"/>
    </source>
</evidence>
<comment type="caution">
    <text evidence="2">The sequence shown here is derived from an EMBL/GenBank/DDBJ whole genome shotgun (WGS) entry which is preliminary data.</text>
</comment>
<keyword evidence="1" id="KW-1133">Transmembrane helix</keyword>
<organism evidence="2 3">
    <name type="scientific">Tahibacter harae</name>
    <dbReference type="NCBI Taxonomy" id="2963937"/>
    <lineage>
        <taxon>Bacteria</taxon>
        <taxon>Pseudomonadati</taxon>
        <taxon>Pseudomonadota</taxon>
        <taxon>Gammaproteobacteria</taxon>
        <taxon>Lysobacterales</taxon>
        <taxon>Rhodanobacteraceae</taxon>
        <taxon>Tahibacter</taxon>
    </lineage>
</organism>
<sequence length="115" mass="12976">MTTAPRLPRRILLRLRQPLRTEIVHEGRVFRQDARAAAVLAALFLLLGATCDVWFPLLRWWGVGAVAFLLVACSTLFVYPEQETWRFTPKRRVLWLIPAVLAAALIAALLRSALG</sequence>
<evidence type="ECO:0000313" key="3">
    <source>
        <dbReference type="Proteomes" id="UP001165498"/>
    </source>
</evidence>
<evidence type="ECO:0000256" key="1">
    <source>
        <dbReference type="SAM" id="Phobius"/>
    </source>
</evidence>
<feature type="transmembrane region" description="Helical" evidence="1">
    <location>
        <begin position="61"/>
        <end position="81"/>
    </location>
</feature>
<accession>A0ABT1QWT4</accession>
<name>A0ABT1QWT4_9GAMM</name>
<keyword evidence="3" id="KW-1185">Reference proteome</keyword>
<feature type="transmembrane region" description="Helical" evidence="1">
    <location>
        <begin position="36"/>
        <end position="55"/>
    </location>
</feature>
<dbReference type="Proteomes" id="UP001165498">
    <property type="component" value="Unassembled WGS sequence"/>
</dbReference>